<feature type="region of interest" description="Disordered" evidence="7">
    <location>
        <begin position="1"/>
        <end position="110"/>
    </location>
</feature>
<evidence type="ECO:0000256" key="2">
    <source>
        <dbReference type="ARBA" id="ARBA00007732"/>
    </source>
</evidence>
<feature type="compositionally biased region" description="Low complexity" evidence="7">
    <location>
        <begin position="75"/>
        <end position="87"/>
    </location>
</feature>
<proteinExistence type="inferred from homology"/>
<keyword evidence="6" id="KW-0472">Membrane</keyword>
<evidence type="ECO:0000313" key="10">
    <source>
        <dbReference type="Proteomes" id="UP001437256"/>
    </source>
</evidence>
<feature type="compositionally biased region" description="Basic and acidic residues" evidence="7">
    <location>
        <begin position="91"/>
        <end position="101"/>
    </location>
</feature>
<evidence type="ECO:0000256" key="4">
    <source>
        <dbReference type="ARBA" id="ARBA00018463"/>
    </source>
</evidence>
<dbReference type="PANTHER" id="PTHR13254:SF0">
    <property type="entry name" value="GOLGIN SUBFAMILY A MEMBER 7_ERF4 DOMAIN-CONTAINING PROTEIN"/>
    <property type="match status" value="1"/>
</dbReference>
<evidence type="ECO:0000313" key="9">
    <source>
        <dbReference type="EMBL" id="KAL0065667.1"/>
    </source>
</evidence>
<keyword evidence="10" id="KW-1185">Reference proteome</keyword>
<comment type="similarity">
    <text evidence="2">Belongs to the ERF4 family.</text>
</comment>
<evidence type="ECO:0000256" key="5">
    <source>
        <dbReference type="ARBA" id="ARBA00022824"/>
    </source>
</evidence>
<dbReference type="Proteomes" id="UP001437256">
    <property type="component" value="Unassembled WGS sequence"/>
</dbReference>
<feature type="region of interest" description="Disordered" evidence="7">
    <location>
        <begin position="142"/>
        <end position="200"/>
    </location>
</feature>
<gene>
    <name evidence="9" type="ORF">AAF712_007308</name>
</gene>
<dbReference type="EMBL" id="JBBXMP010000044">
    <property type="protein sequence ID" value="KAL0065667.1"/>
    <property type="molecule type" value="Genomic_DNA"/>
</dbReference>
<accession>A0ABR2ZZD9</accession>
<feature type="compositionally biased region" description="Polar residues" evidence="7">
    <location>
        <begin position="1"/>
        <end position="10"/>
    </location>
</feature>
<evidence type="ECO:0000256" key="7">
    <source>
        <dbReference type="SAM" id="MobiDB-lite"/>
    </source>
</evidence>
<comment type="subcellular location">
    <subcellularLocation>
        <location evidence="1">Endoplasmic reticulum membrane</location>
        <topology evidence="1">Peripheral membrane protein</topology>
    </subcellularLocation>
</comment>
<comment type="subunit">
    <text evidence="3">Interacts with ERF2.</text>
</comment>
<dbReference type="PANTHER" id="PTHR13254">
    <property type="entry name" value="GOLGI AUTOANTIGEN, GOLGIN SUBFAMILY A, 7"/>
    <property type="match status" value="1"/>
</dbReference>
<evidence type="ECO:0000256" key="1">
    <source>
        <dbReference type="ARBA" id="ARBA00004406"/>
    </source>
</evidence>
<organism evidence="9 10">
    <name type="scientific">Marasmius tenuissimus</name>
    <dbReference type="NCBI Taxonomy" id="585030"/>
    <lineage>
        <taxon>Eukaryota</taxon>
        <taxon>Fungi</taxon>
        <taxon>Dikarya</taxon>
        <taxon>Basidiomycota</taxon>
        <taxon>Agaricomycotina</taxon>
        <taxon>Agaricomycetes</taxon>
        <taxon>Agaricomycetidae</taxon>
        <taxon>Agaricales</taxon>
        <taxon>Marasmiineae</taxon>
        <taxon>Marasmiaceae</taxon>
        <taxon>Marasmius</taxon>
    </lineage>
</organism>
<feature type="compositionally biased region" description="Polar residues" evidence="7">
    <location>
        <begin position="146"/>
        <end position="158"/>
    </location>
</feature>
<evidence type="ECO:0000256" key="6">
    <source>
        <dbReference type="ARBA" id="ARBA00023136"/>
    </source>
</evidence>
<feature type="compositionally biased region" description="Polar residues" evidence="7">
    <location>
        <begin position="18"/>
        <end position="27"/>
    </location>
</feature>
<reference evidence="9 10" key="1">
    <citation type="submission" date="2024-05" db="EMBL/GenBank/DDBJ databases">
        <title>A draft genome resource for the thread blight pathogen Marasmius tenuissimus strain MS-2.</title>
        <authorList>
            <person name="Yulfo-Soto G.E."/>
            <person name="Baruah I.K."/>
            <person name="Amoako-Attah I."/>
            <person name="Bukari Y."/>
            <person name="Meinhardt L.W."/>
            <person name="Bailey B.A."/>
            <person name="Cohen S.P."/>
        </authorList>
    </citation>
    <scope>NUCLEOTIDE SEQUENCE [LARGE SCALE GENOMIC DNA]</scope>
    <source>
        <strain evidence="9 10">MS-2</strain>
    </source>
</reference>
<feature type="domain" description="Golgin subfamily A member 7/ERF4" evidence="8">
    <location>
        <begin position="239"/>
        <end position="350"/>
    </location>
</feature>
<dbReference type="InterPro" id="IPR019383">
    <property type="entry name" value="Golgin_A_7/ERF4"/>
</dbReference>
<sequence>MTSVPPSHSVSDGFVAQTHLTTVQDSGSRPREEEREGWSVGRAGEDEREANEKEQEQQIGISQRGSILPSPPLTRNNSASSSRVAAAGEKLAGDNKEKNDTDNGNVDETDIIEVGRPTFEDPLRHPSLVVPSQDSLLDANGRLRMPTSNSPHPISTNIARPAASSPQPWDLVDPPPDNGQNLPDPHGTVKSKFSRMPESARGRTLIPKSSYYFGPPPAGSAYGTQPIGQIGVHHPREVLRVERDYSGGELIQFAPIYPLELEGRISPTQFLETINAINERLISAHSLRWSALDNFLAVFTLQLSRLLVTTHYEKEMKLLEQLFRDLNAEVYNPVGLNLLWPRKVAFLFLEIEYY</sequence>
<keyword evidence="5" id="KW-0256">Endoplasmic reticulum</keyword>
<feature type="compositionally biased region" description="Basic and acidic residues" evidence="7">
    <location>
        <begin position="28"/>
        <end position="37"/>
    </location>
</feature>
<dbReference type="Pfam" id="PF10256">
    <property type="entry name" value="Erf4"/>
    <property type="match status" value="1"/>
</dbReference>
<dbReference type="InterPro" id="IPR051371">
    <property type="entry name" value="Ras_palmitoyltransferase"/>
</dbReference>
<evidence type="ECO:0000259" key="8">
    <source>
        <dbReference type="Pfam" id="PF10256"/>
    </source>
</evidence>
<protein>
    <recommendedName>
        <fullName evidence="4">Ras modification protein ERF4</fullName>
    </recommendedName>
</protein>
<evidence type="ECO:0000256" key="3">
    <source>
        <dbReference type="ARBA" id="ARBA00011396"/>
    </source>
</evidence>
<comment type="caution">
    <text evidence="9">The sequence shown here is derived from an EMBL/GenBank/DDBJ whole genome shotgun (WGS) entry which is preliminary data.</text>
</comment>
<name>A0ABR2ZZD9_9AGAR</name>